<protein>
    <submittedName>
        <fullName evidence="1">Uncharacterized protein</fullName>
    </submittedName>
</protein>
<proteinExistence type="predicted"/>
<name>A0A0V1LWL7_9BILA</name>
<dbReference type="Proteomes" id="UP000054843">
    <property type="component" value="Unassembled WGS sequence"/>
</dbReference>
<reference evidence="1 2" key="1">
    <citation type="submission" date="2015-01" db="EMBL/GenBank/DDBJ databases">
        <title>Evolution of Trichinella species and genotypes.</title>
        <authorList>
            <person name="Korhonen P.K."/>
            <person name="Edoardo P."/>
            <person name="Giuseppe L.R."/>
            <person name="Gasser R.B."/>
        </authorList>
    </citation>
    <scope>NUCLEOTIDE SEQUENCE [LARGE SCALE GENOMIC DNA]</scope>
    <source>
        <strain evidence="1">ISS1980</strain>
    </source>
</reference>
<organism evidence="1 2">
    <name type="scientific">Trichinella papuae</name>
    <dbReference type="NCBI Taxonomy" id="268474"/>
    <lineage>
        <taxon>Eukaryota</taxon>
        <taxon>Metazoa</taxon>
        <taxon>Ecdysozoa</taxon>
        <taxon>Nematoda</taxon>
        <taxon>Enoplea</taxon>
        <taxon>Dorylaimia</taxon>
        <taxon>Trichinellida</taxon>
        <taxon>Trichinellidae</taxon>
        <taxon>Trichinella</taxon>
    </lineage>
</organism>
<dbReference type="EMBL" id="JYDO01002307">
    <property type="protein sequence ID" value="KRZ63602.1"/>
    <property type="molecule type" value="Genomic_DNA"/>
</dbReference>
<evidence type="ECO:0000313" key="2">
    <source>
        <dbReference type="Proteomes" id="UP000054843"/>
    </source>
</evidence>
<sequence>MTLSICDGMDKDVKSLAFGDRYSKRETVSFVRM</sequence>
<gene>
    <name evidence="1" type="ORF">T10_1559</name>
</gene>
<dbReference type="AlphaFoldDB" id="A0A0V1LWL7"/>
<keyword evidence="2" id="KW-1185">Reference proteome</keyword>
<comment type="caution">
    <text evidence="1">The sequence shown here is derived from an EMBL/GenBank/DDBJ whole genome shotgun (WGS) entry which is preliminary data.</text>
</comment>
<evidence type="ECO:0000313" key="1">
    <source>
        <dbReference type="EMBL" id="KRZ63602.1"/>
    </source>
</evidence>
<accession>A0A0V1LWL7</accession>